<organism evidence="6 7">
    <name type="scientific">Rhamnella rubrinervis</name>
    <dbReference type="NCBI Taxonomy" id="2594499"/>
    <lineage>
        <taxon>Eukaryota</taxon>
        <taxon>Viridiplantae</taxon>
        <taxon>Streptophyta</taxon>
        <taxon>Embryophyta</taxon>
        <taxon>Tracheophyta</taxon>
        <taxon>Spermatophyta</taxon>
        <taxon>Magnoliopsida</taxon>
        <taxon>eudicotyledons</taxon>
        <taxon>Gunneridae</taxon>
        <taxon>Pentapetalae</taxon>
        <taxon>rosids</taxon>
        <taxon>fabids</taxon>
        <taxon>Rosales</taxon>
        <taxon>Rhamnaceae</taxon>
        <taxon>rhamnoid group</taxon>
        <taxon>Rhamneae</taxon>
        <taxon>Rhamnella</taxon>
    </lineage>
</organism>
<proteinExistence type="predicted"/>
<accession>A0A8K0DN72</accession>
<dbReference type="CDD" id="cd19124">
    <property type="entry name" value="AKR_AKR4A_4B"/>
    <property type="match status" value="1"/>
</dbReference>
<dbReference type="PIRSF" id="PIRSF000097">
    <property type="entry name" value="AKR"/>
    <property type="match status" value="1"/>
</dbReference>
<dbReference type="PROSITE" id="PS00063">
    <property type="entry name" value="ALDOKETO_REDUCTASE_3"/>
    <property type="match status" value="1"/>
</dbReference>
<dbReference type="GO" id="GO:0016616">
    <property type="term" value="F:oxidoreductase activity, acting on the CH-OH group of donors, NAD or NADP as acceptor"/>
    <property type="evidence" value="ECO:0007669"/>
    <property type="project" value="InterPro"/>
</dbReference>
<gene>
    <name evidence="6" type="ORF">FNV43_RR26777</name>
</gene>
<dbReference type="EMBL" id="VOIH02000012">
    <property type="protein sequence ID" value="KAF3432038.1"/>
    <property type="molecule type" value="Genomic_DNA"/>
</dbReference>
<evidence type="ECO:0000256" key="4">
    <source>
        <dbReference type="PIRSR" id="PIRSR000097-3"/>
    </source>
</evidence>
<dbReference type="InterPro" id="IPR036812">
    <property type="entry name" value="NAD(P)_OxRdtase_dom_sf"/>
</dbReference>
<evidence type="ECO:0000313" key="7">
    <source>
        <dbReference type="Proteomes" id="UP000796880"/>
    </source>
</evidence>
<dbReference type="InterPro" id="IPR018170">
    <property type="entry name" value="Aldo/ket_reductase_CS"/>
</dbReference>
<dbReference type="InterPro" id="IPR020471">
    <property type="entry name" value="AKR"/>
</dbReference>
<dbReference type="Proteomes" id="UP000796880">
    <property type="component" value="Unassembled WGS sequence"/>
</dbReference>
<dbReference type="FunFam" id="3.20.20.100:FF:000014">
    <property type="entry name" value="NAD(P)-linked oxidoreductase superfamily protein"/>
    <property type="match status" value="1"/>
</dbReference>
<evidence type="ECO:0000313" key="6">
    <source>
        <dbReference type="EMBL" id="KAF3432038.1"/>
    </source>
</evidence>
<reference evidence="6" key="1">
    <citation type="submission" date="2020-03" db="EMBL/GenBank/DDBJ databases">
        <title>A high-quality chromosome-level genome assembly of a woody plant with both climbing and erect habits, Rhamnella rubrinervis.</title>
        <authorList>
            <person name="Lu Z."/>
            <person name="Yang Y."/>
            <person name="Zhu X."/>
            <person name="Sun Y."/>
        </authorList>
    </citation>
    <scope>NUCLEOTIDE SEQUENCE</scope>
    <source>
        <strain evidence="6">BYM</strain>
        <tissue evidence="6">Leaf</tissue>
    </source>
</reference>
<evidence type="ECO:0000259" key="5">
    <source>
        <dbReference type="Pfam" id="PF00248"/>
    </source>
</evidence>
<keyword evidence="1" id="KW-0560">Oxidoreductase</keyword>
<dbReference type="PROSITE" id="PS00062">
    <property type="entry name" value="ALDOKETO_REDUCTASE_2"/>
    <property type="match status" value="1"/>
</dbReference>
<dbReference type="PROSITE" id="PS00798">
    <property type="entry name" value="ALDOKETO_REDUCTASE_1"/>
    <property type="match status" value="1"/>
</dbReference>
<comment type="caution">
    <text evidence="6">The sequence shown here is derived from an EMBL/GenBank/DDBJ whole genome shotgun (WGS) entry which is preliminary data.</text>
</comment>
<keyword evidence="7" id="KW-1185">Reference proteome</keyword>
<feature type="domain" description="NADP-dependent oxidoreductase" evidence="5">
    <location>
        <begin position="24"/>
        <end position="296"/>
    </location>
</feature>
<dbReference type="PANTHER" id="PTHR11732">
    <property type="entry name" value="ALDO/KETO REDUCTASE"/>
    <property type="match status" value="1"/>
</dbReference>
<dbReference type="GO" id="GO:0044550">
    <property type="term" value="P:secondary metabolite biosynthetic process"/>
    <property type="evidence" value="ECO:0007669"/>
    <property type="project" value="UniProtKB-ARBA"/>
</dbReference>
<dbReference type="Gene3D" id="3.20.20.100">
    <property type="entry name" value="NADP-dependent oxidoreductase domain"/>
    <property type="match status" value="1"/>
</dbReference>
<evidence type="ECO:0000256" key="1">
    <source>
        <dbReference type="ARBA" id="ARBA00023002"/>
    </source>
</evidence>
<sequence length="326" mass="37155">MANIIPKYPLASSTNGEKITIPLIGFGTAEYPFGSSSKSMKDIILQAIQIGYRHFDSASLYQSESPLGDAIEDAIKLGLIESRDDLFITSKLWCNDAHRDLVLPALQKTLKNLKLEYLDLYLIHWPVSVKSSEIELPVKKEDLIPIDINSVWEAMEECKKLGLVKSIGVSNFSIKKLELLLSKANILPSVNQVEMNPLWQQTKLREYCKEKGILITAYSPLGARGTLWGTNRVMESEVLKEIAQKKGKTIAQVCMRWAYEQGVSVVVKSFNKERMKENIDIFDWEISEEERHKISQLPQHKGFPGIEFIWDQGPYKSLEELWDDHI</sequence>
<feature type="binding site" evidence="3">
    <location>
        <position position="124"/>
    </location>
    <ligand>
        <name>substrate</name>
    </ligand>
</feature>
<dbReference type="SUPFAM" id="SSF51430">
    <property type="entry name" value="NAD(P)-linked oxidoreductase"/>
    <property type="match status" value="1"/>
</dbReference>
<feature type="site" description="Lowers pKa of active site Tyr" evidence="4">
    <location>
        <position position="91"/>
    </location>
</feature>
<evidence type="ECO:0000256" key="2">
    <source>
        <dbReference type="PIRSR" id="PIRSR000097-1"/>
    </source>
</evidence>
<feature type="active site" description="Proton donor" evidence="2">
    <location>
        <position position="61"/>
    </location>
</feature>
<dbReference type="PRINTS" id="PR00069">
    <property type="entry name" value="ALDKETRDTASE"/>
</dbReference>
<dbReference type="InterPro" id="IPR044497">
    <property type="entry name" value="AKR4A/B"/>
</dbReference>
<dbReference type="AlphaFoldDB" id="A0A8K0DN72"/>
<dbReference type="Pfam" id="PF00248">
    <property type="entry name" value="Aldo_ket_red"/>
    <property type="match status" value="1"/>
</dbReference>
<dbReference type="OrthoDB" id="416253at2759"/>
<protein>
    <recommendedName>
        <fullName evidence="5">NADP-dependent oxidoreductase domain-containing protein</fullName>
    </recommendedName>
</protein>
<dbReference type="InterPro" id="IPR023210">
    <property type="entry name" value="NADP_OxRdtase_dom"/>
</dbReference>
<name>A0A8K0DN72_9ROSA</name>
<evidence type="ECO:0000256" key="3">
    <source>
        <dbReference type="PIRSR" id="PIRSR000097-2"/>
    </source>
</evidence>